<protein>
    <recommendedName>
        <fullName evidence="3">Nudix hydrolase domain-containing protein</fullName>
    </recommendedName>
</protein>
<dbReference type="KEGG" id="hma:rrnAC3256"/>
<dbReference type="Proteomes" id="UP000001169">
    <property type="component" value="Chromosome I"/>
</dbReference>
<dbReference type="GO" id="GO:0006753">
    <property type="term" value="P:nucleoside phosphate metabolic process"/>
    <property type="evidence" value="ECO:0007669"/>
    <property type="project" value="TreeGrafter"/>
</dbReference>
<dbReference type="InterPro" id="IPR000086">
    <property type="entry name" value="NUDIX_hydrolase_dom"/>
</dbReference>
<proteinExistence type="predicted"/>
<dbReference type="EMBL" id="AY596297">
    <property type="protein sequence ID" value="AAV47952.1"/>
    <property type="molecule type" value="Genomic_DNA"/>
</dbReference>
<dbReference type="Pfam" id="PF00293">
    <property type="entry name" value="NUDIX"/>
    <property type="match status" value="1"/>
</dbReference>
<dbReference type="GO" id="GO:0016787">
    <property type="term" value="F:hydrolase activity"/>
    <property type="evidence" value="ECO:0007669"/>
    <property type="project" value="UniProtKB-KW"/>
</dbReference>
<comment type="cofactor">
    <cofactor evidence="1">
        <name>Mg(2+)</name>
        <dbReference type="ChEBI" id="CHEBI:18420"/>
    </cofactor>
</comment>
<organism evidence="4 5">
    <name type="scientific">Haloarcula marismortui (strain ATCC 43049 / DSM 3752 / JCM 8966 / VKM B-1809)</name>
    <name type="common">Halobacterium marismortui</name>
    <dbReference type="NCBI Taxonomy" id="272569"/>
    <lineage>
        <taxon>Archaea</taxon>
        <taxon>Methanobacteriati</taxon>
        <taxon>Methanobacteriota</taxon>
        <taxon>Stenosarchaea group</taxon>
        <taxon>Halobacteria</taxon>
        <taxon>Halobacteriales</taxon>
        <taxon>Haloarculaceae</taxon>
        <taxon>Haloarcula</taxon>
    </lineage>
</organism>
<name>Q5UXQ1_HALMA</name>
<dbReference type="PANTHER" id="PTHR11839:SF18">
    <property type="entry name" value="NUDIX HYDROLASE DOMAIN-CONTAINING PROTEIN"/>
    <property type="match status" value="1"/>
</dbReference>
<dbReference type="PROSITE" id="PS51462">
    <property type="entry name" value="NUDIX"/>
    <property type="match status" value="1"/>
</dbReference>
<dbReference type="CDD" id="cd03424">
    <property type="entry name" value="NUDIX_ADPRase_Nudt5_UGPPase_Nudt14"/>
    <property type="match status" value="1"/>
</dbReference>
<gene>
    <name evidence="4" type="ordered locus">rrnAC3256</name>
</gene>
<evidence type="ECO:0000259" key="3">
    <source>
        <dbReference type="PROSITE" id="PS51462"/>
    </source>
</evidence>
<feature type="domain" description="Nudix hydrolase" evidence="3">
    <location>
        <begin position="81"/>
        <end position="211"/>
    </location>
</feature>
<dbReference type="PATRIC" id="fig|272569.17.peg.3787"/>
<reference evidence="4 5" key="1">
    <citation type="journal article" date="2004" name="Genome Res.">
        <title>Genome sequence of Haloarcula marismortui: a halophilic archaeon from the Dead Sea.</title>
        <authorList>
            <person name="Baliga N.S."/>
            <person name="Bonneau R."/>
            <person name="Facciotti M.T."/>
            <person name="Pan M."/>
            <person name="Glusman G."/>
            <person name="Deutsch E.W."/>
            <person name="Shannon P."/>
            <person name="Chiu Y."/>
            <person name="Weng R.S."/>
            <person name="Gan R.R."/>
            <person name="Hung P."/>
            <person name="Date S.V."/>
            <person name="Marcotte E."/>
            <person name="Hood L."/>
            <person name="Ng W.V."/>
        </authorList>
    </citation>
    <scope>NUCLEOTIDE SEQUENCE [LARGE SCALE GENOMIC DNA]</scope>
    <source>
        <strain evidence="5">ATCC 43049 / DSM 3752 / JCM 8966 / VKM B-1809</strain>
    </source>
</reference>
<dbReference type="AlphaFoldDB" id="Q5UXQ1"/>
<dbReference type="STRING" id="272569.rrnAC3256"/>
<accession>Q5UXQ1</accession>
<dbReference type="SUPFAM" id="SSF55811">
    <property type="entry name" value="Nudix"/>
    <property type="match status" value="1"/>
</dbReference>
<evidence type="ECO:0000256" key="1">
    <source>
        <dbReference type="ARBA" id="ARBA00001946"/>
    </source>
</evidence>
<dbReference type="PANTHER" id="PTHR11839">
    <property type="entry name" value="UDP/ADP-SUGAR PYROPHOSPHATASE"/>
    <property type="match status" value="1"/>
</dbReference>
<dbReference type="HOGENOM" id="CLU_062658_5_0_2"/>
<dbReference type="EnsemblBacteria" id="AAV47952">
    <property type="protein sequence ID" value="AAV47952"/>
    <property type="gene ID" value="rrnAC3256"/>
</dbReference>
<dbReference type="GO" id="GO:0019693">
    <property type="term" value="P:ribose phosphate metabolic process"/>
    <property type="evidence" value="ECO:0007669"/>
    <property type="project" value="TreeGrafter"/>
</dbReference>
<evidence type="ECO:0000313" key="5">
    <source>
        <dbReference type="Proteomes" id="UP000001169"/>
    </source>
</evidence>
<evidence type="ECO:0000256" key="2">
    <source>
        <dbReference type="ARBA" id="ARBA00022801"/>
    </source>
</evidence>
<evidence type="ECO:0000313" key="4">
    <source>
        <dbReference type="EMBL" id="AAV47952.1"/>
    </source>
</evidence>
<keyword evidence="5" id="KW-1185">Reference proteome</keyword>
<dbReference type="InterPro" id="IPR015797">
    <property type="entry name" value="NUDIX_hydrolase-like_dom_sf"/>
</dbReference>
<dbReference type="Gene3D" id="3.90.79.10">
    <property type="entry name" value="Nucleoside Triphosphate Pyrophosphohydrolase"/>
    <property type="match status" value="1"/>
</dbReference>
<dbReference type="PaxDb" id="272569-rrnAC3256"/>
<dbReference type="eggNOG" id="arCOG01073">
    <property type="taxonomic scope" value="Archaea"/>
</dbReference>
<keyword evidence="2" id="KW-0378">Hydrolase</keyword>
<sequence>MTIVDTLIPPLQSAPSRIRPVPAFAWTRVDFAGGDHTPSMDEELAWETLDAETAYACPGFDVVREDVRFPDGTEGAFDYVQHGESVIVLPFTADGDVVVIEEWRQPIRRINYGLPAGTMEDEDDDPTVAAARELREETGYEADTFDHLYTGEPANGNTDYVFHYYVARGCEAAADQNLDHNESIRVDTADFDSLVQSVRDGTLRDSRSAVGIMYYALFER</sequence>